<name>A0A0E9STM8_ANGAN</name>
<reference evidence="1" key="2">
    <citation type="journal article" date="2015" name="Fish Shellfish Immunol.">
        <title>Early steps in the European eel (Anguilla anguilla)-Vibrio vulnificus interaction in the gills: Role of the RtxA13 toxin.</title>
        <authorList>
            <person name="Callol A."/>
            <person name="Pajuelo D."/>
            <person name="Ebbesson L."/>
            <person name="Teles M."/>
            <person name="MacKenzie S."/>
            <person name="Amaro C."/>
        </authorList>
    </citation>
    <scope>NUCLEOTIDE SEQUENCE</scope>
</reference>
<proteinExistence type="predicted"/>
<organism evidence="1">
    <name type="scientific">Anguilla anguilla</name>
    <name type="common">European freshwater eel</name>
    <name type="synonym">Muraena anguilla</name>
    <dbReference type="NCBI Taxonomy" id="7936"/>
    <lineage>
        <taxon>Eukaryota</taxon>
        <taxon>Metazoa</taxon>
        <taxon>Chordata</taxon>
        <taxon>Craniata</taxon>
        <taxon>Vertebrata</taxon>
        <taxon>Euteleostomi</taxon>
        <taxon>Actinopterygii</taxon>
        <taxon>Neopterygii</taxon>
        <taxon>Teleostei</taxon>
        <taxon>Anguilliformes</taxon>
        <taxon>Anguillidae</taxon>
        <taxon>Anguilla</taxon>
    </lineage>
</organism>
<dbReference type="AlphaFoldDB" id="A0A0E9STM8"/>
<evidence type="ECO:0000313" key="1">
    <source>
        <dbReference type="EMBL" id="JAH44666.1"/>
    </source>
</evidence>
<dbReference type="EMBL" id="GBXM01063911">
    <property type="protein sequence ID" value="JAH44666.1"/>
    <property type="molecule type" value="Transcribed_RNA"/>
</dbReference>
<sequence>MFFCLNILRYIRKTVTLPRSLPQNN</sequence>
<protein>
    <submittedName>
        <fullName evidence="1">Uncharacterized protein</fullName>
    </submittedName>
</protein>
<reference evidence="1" key="1">
    <citation type="submission" date="2014-11" db="EMBL/GenBank/DDBJ databases">
        <authorList>
            <person name="Amaro Gonzalez C."/>
        </authorList>
    </citation>
    <scope>NUCLEOTIDE SEQUENCE</scope>
</reference>
<accession>A0A0E9STM8</accession>